<dbReference type="PANTHER" id="PTHR10293">
    <property type="entry name" value="GLUTAREDOXIN FAMILY MEMBER"/>
    <property type="match status" value="1"/>
</dbReference>
<sequence length="329" mass="36939">MEVKTAEGFKKEVEGGEGGLVVVHFWAPWCEPCKQMDEVLDVVCKERKGKEVKVLRVEAERDELEEVTEAYEVSMVPHCVFIKEGKVVDVLEGADPKGLFDMVAKHAPKVAEGVEEAKSPEEEKKVLFARLEKLTKADPVVLFMKGSPQEPRCGFSKKAVAMLEKVGAKFGHFDILSDESVRQGLKEYSNWPTYPQLYVKGELLGGYDIMQEMDESGELEKEVVLKEETIEERLQGLIDSAPVMLFMKGNREEPRCGFSSKVVKALDDCIGGDAYKTFDILQDQVVRQELKTFSNWPTYPQLYVKGELIGGCDIILEMSESGELKEALI</sequence>
<proteinExistence type="inferred from homology"/>
<dbReference type="GO" id="GO:0046872">
    <property type="term" value="F:metal ion binding"/>
    <property type="evidence" value="ECO:0007669"/>
    <property type="project" value="UniProtKB-KW"/>
</dbReference>
<dbReference type="InterPro" id="IPR033658">
    <property type="entry name" value="GRX_PICOT-like"/>
</dbReference>
<reference evidence="7 8" key="1">
    <citation type="submission" date="2018-07" db="EMBL/GenBank/DDBJ databases">
        <title>The complete nuclear genome of the prasinophyte Chloropicon primus (CCMP1205).</title>
        <authorList>
            <person name="Pombert J.-F."/>
            <person name="Otis C."/>
            <person name="Turmel M."/>
            <person name="Lemieux C."/>
        </authorList>
    </citation>
    <scope>NUCLEOTIDE SEQUENCE [LARGE SCALE GENOMIC DNA]</scope>
    <source>
        <strain evidence="7 8">CCMP1205</strain>
    </source>
</reference>
<organism evidence="7 8">
    <name type="scientific">Chloropicon primus</name>
    <dbReference type="NCBI Taxonomy" id="1764295"/>
    <lineage>
        <taxon>Eukaryota</taxon>
        <taxon>Viridiplantae</taxon>
        <taxon>Chlorophyta</taxon>
        <taxon>Chloropicophyceae</taxon>
        <taxon>Chloropicales</taxon>
        <taxon>Chloropicaceae</taxon>
        <taxon>Chloropicon</taxon>
    </lineage>
</organism>
<dbReference type="STRING" id="1764295.A0A5B8MTC5"/>
<protein>
    <submittedName>
        <fullName evidence="7">Glutaredoxin</fullName>
    </submittedName>
</protein>
<evidence type="ECO:0000313" key="6">
    <source>
        <dbReference type="EMBL" id="CAD9715323.1"/>
    </source>
</evidence>
<dbReference type="InterPro" id="IPR017937">
    <property type="entry name" value="Thioredoxin_CS"/>
</dbReference>
<dbReference type="PROSITE" id="PS51354">
    <property type="entry name" value="GLUTAREDOXIN_2"/>
    <property type="match status" value="2"/>
</dbReference>
<dbReference type="InterPro" id="IPR004480">
    <property type="entry name" value="Monothiol_GRX-rel"/>
</dbReference>
<dbReference type="OrthoDB" id="415696at2759"/>
<dbReference type="InterPro" id="IPR013766">
    <property type="entry name" value="Thioredoxin_domain"/>
</dbReference>
<evidence type="ECO:0000256" key="3">
    <source>
        <dbReference type="ARBA" id="ARBA00023004"/>
    </source>
</evidence>
<accession>A0A5B8MTC5</accession>
<comment type="similarity">
    <text evidence="1">Belongs to the glutaredoxin family. CGFS subfamily.</text>
</comment>
<dbReference type="SUPFAM" id="SSF52833">
    <property type="entry name" value="Thioredoxin-like"/>
    <property type="match status" value="3"/>
</dbReference>
<dbReference type="GO" id="GO:0005634">
    <property type="term" value="C:nucleus"/>
    <property type="evidence" value="ECO:0007669"/>
    <property type="project" value="TreeGrafter"/>
</dbReference>
<dbReference type="Proteomes" id="UP000316726">
    <property type="component" value="Chromosome 11"/>
</dbReference>
<dbReference type="Gene3D" id="3.40.30.10">
    <property type="entry name" value="Glutaredoxin"/>
    <property type="match status" value="3"/>
</dbReference>
<evidence type="ECO:0000313" key="8">
    <source>
        <dbReference type="Proteomes" id="UP000316726"/>
    </source>
</evidence>
<feature type="domain" description="Thioredoxin" evidence="5">
    <location>
        <begin position="1"/>
        <end position="119"/>
    </location>
</feature>
<dbReference type="PROSITE" id="PS51352">
    <property type="entry name" value="THIOREDOXIN_2"/>
    <property type="match status" value="1"/>
</dbReference>
<dbReference type="Pfam" id="PF00085">
    <property type="entry name" value="Thioredoxin"/>
    <property type="match status" value="1"/>
</dbReference>
<evidence type="ECO:0000313" key="7">
    <source>
        <dbReference type="EMBL" id="QDZ23879.1"/>
    </source>
</evidence>
<dbReference type="FunFam" id="3.40.30.10:FF:000012">
    <property type="entry name" value="Monothiol glutaredoxin"/>
    <property type="match status" value="2"/>
</dbReference>
<dbReference type="InterPro" id="IPR036249">
    <property type="entry name" value="Thioredoxin-like_sf"/>
</dbReference>
<reference evidence="6" key="2">
    <citation type="submission" date="2021-01" db="EMBL/GenBank/DDBJ databases">
        <authorList>
            <person name="Corre E."/>
            <person name="Pelletier E."/>
            <person name="Niang G."/>
            <person name="Scheremetjew M."/>
            <person name="Finn R."/>
            <person name="Kale V."/>
            <person name="Holt S."/>
            <person name="Cochrane G."/>
            <person name="Meng A."/>
            <person name="Brown T."/>
            <person name="Cohen L."/>
        </authorList>
    </citation>
    <scope>NUCLEOTIDE SEQUENCE</scope>
    <source>
        <strain evidence="6">CCMP1205</strain>
    </source>
</reference>
<evidence type="ECO:0000256" key="2">
    <source>
        <dbReference type="ARBA" id="ARBA00022723"/>
    </source>
</evidence>
<dbReference type="Pfam" id="PF00462">
    <property type="entry name" value="Glutaredoxin"/>
    <property type="match status" value="2"/>
</dbReference>
<keyword evidence="3" id="KW-0408">Iron</keyword>
<dbReference type="NCBIfam" id="TIGR00365">
    <property type="entry name" value="Grx4 family monothiol glutaredoxin"/>
    <property type="match status" value="2"/>
</dbReference>
<evidence type="ECO:0000259" key="5">
    <source>
        <dbReference type="PROSITE" id="PS51352"/>
    </source>
</evidence>
<dbReference type="EMBL" id="CP031044">
    <property type="protein sequence ID" value="QDZ23879.1"/>
    <property type="molecule type" value="Genomic_DNA"/>
</dbReference>
<name>A0A5B8MTC5_9CHLO</name>
<gene>
    <name evidence="7" type="ORF">A3770_11p63970</name>
    <name evidence="6" type="ORF">CPRI1469_LOCUS4177</name>
</gene>
<evidence type="ECO:0000256" key="4">
    <source>
        <dbReference type="ARBA" id="ARBA00023014"/>
    </source>
</evidence>
<dbReference type="AlphaFoldDB" id="A0A5B8MTC5"/>
<keyword evidence="2" id="KW-0479">Metal-binding</keyword>
<dbReference type="GO" id="GO:0005829">
    <property type="term" value="C:cytosol"/>
    <property type="evidence" value="ECO:0007669"/>
    <property type="project" value="TreeGrafter"/>
</dbReference>
<dbReference type="InterPro" id="IPR002109">
    <property type="entry name" value="Glutaredoxin"/>
</dbReference>
<evidence type="ECO:0000256" key="1">
    <source>
        <dbReference type="ARBA" id="ARBA00008983"/>
    </source>
</evidence>
<dbReference type="CDD" id="cd03028">
    <property type="entry name" value="GRX_PICOT_like"/>
    <property type="match status" value="2"/>
</dbReference>
<dbReference type="EMBL" id="HBHL01006507">
    <property type="protein sequence ID" value="CAD9715323.1"/>
    <property type="molecule type" value="Transcribed_RNA"/>
</dbReference>
<dbReference type="GO" id="GO:0051536">
    <property type="term" value="F:iron-sulfur cluster binding"/>
    <property type="evidence" value="ECO:0007669"/>
    <property type="project" value="UniProtKB-KW"/>
</dbReference>
<keyword evidence="8" id="KW-1185">Reference proteome</keyword>
<keyword evidence="4" id="KW-0411">Iron-sulfur</keyword>
<dbReference type="PROSITE" id="PS00194">
    <property type="entry name" value="THIOREDOXIN_1"/>
    <property type="match status" value="1"/>
</dbReference>
<dbReference type="GO" id="GO:0006879">
    <property type="term" value="P:intracellular iron ion homeostasis"/>
    <property type="evidence" value="ECO:0007669"/>
    <property type="project" value="TreeGrafter"/>
</dbReference>
<dbReference type="PANTHER" id="PTHR10293:SF73">
    <property type="entry name" value="GLUTAREDOXIN-3"/>
    <property type="match status" value="1"/>
</dbReference>